<dbReference type="PANTHER" id="PTHR31415">
    <property type="entry name" value="OS05G0367900 PROTEIN"/>
    <property type="match status" value="1"/>
</dbReference>
<dbReference type="InterPro" id="IPR004864">
    <property type="entry name" value="LEA_2"/>
</dbReference>
<evidence type="ECO:0000256" key="1">
    <source>
        <dbReference type="ARBA" id="ARBA00004167"/>
    </source>
</evidence>
<dbReference type="OrthoDB" id="779762at2759"/>
<evidence type="ECO:0000313" key="8">
    <source>
        <dbReference type="Proteomes" id="UP000236161"/>
    </source>
</evidence>
<name>A0A2I0AS01_9ASPA</name>
<dbReference type="PANTHER" id="PTHR31415:SF122">
    <property type="entry name" value="OS01G0864632 PROTEIN"/>
    <property type="match status" value="1"/>
</dbReference>
<proteinExistence type="predicted"/>
<dbReference type="InterPro" id="IPR044839">
    <property type="entry name" value="NDR1-like"/>
</dbReference>
<evidence type="ECO:0000313" key="7">
    <source>
        <dbReference type="EMBL" id="PKA58331.1"/>
    </source>
</evidence>
<evidence type="ECO:0000256" key="5">
    <source>
        <dbReference type="SAM" id="Phobius"/>
    </source>
</evidence>
<dbReference type="GO" id="GO:0009506">
    <property type="term" value="C:plasmodesma"/>
    <property type="evidence" value="ECO:0007669"/>
    <property type="project" value="TreeGrafter"/>
</dbReference>
<reference evidence="7 8" key="1">
    <citation type="journal article" date="2017" name="Nature">
        <title>The Apostasia genome and the evolution of orchids.</title>
        <authorList>
            <person name="Zhang G.Q."/>
            <person name="Liu K.W."/>
            <person name="Li Z."/>
            <person name="Lohaus R."/>
            <person name="Hsiao Y.Y."/>
            <person name="Niu S.C."/>
            <person name="Wang J.Y."/>
            <person name="Lin Y.C."/>
            <person name="Xu Q."/>
            <person name="Chen L.J."/>
            <person name="Yoshida K."/>
            <person name="Fujiwara S."/>
            <person name="Wang Z.W."/>
            <person name="Zhang Y.Q."/>
            <person name="Mitsuda N."/>
            <person name="Wang M."/>
            <person name="Liu G.H."/>
            <person name="Pecoraro L."/>
            <person name="Huang H.X."/>
            <person name="Xiao X.J."/>
            <person name="Lin M."/>
            <person name="Wu X.Y."/>
            <person name="Wu W.L."/>
            <person name="Chen Y.Y."/>
            <person name="Chang S.B."/>
            <person name="Sakamoto S."/>
            <person name="Ohme-Takagi M."/>
            <person name="Yagi M."/>
            <person name="Zeng S.J."/>
            <person name="Shen C.Y."/>
            <person name="Yeh C.M."/>
            <person name="Luo Y.B."/>
            <person name="Tsai W.C."/>
            <person name="Van de Peer Y."/>
            <person name="Liu Z.J."/>
        </authorList>
    </citation>
    <scope>NUCLEOTIDE SEQUENCE [LARGE SCALE GENOMIC DNA]</scope>
    <source>
        <strain evidence="8">cv. Shenzhen</strain>
        <tissue evidence="7">Stem</tissue>
    </source>
</reference>
<sequence>MNHNPQYPQPNPPASYYGQPVYAYPAPPPPPHDQFRRLLAILIRAFIISCAIIGLVVLILWLIYRPQKMKISVPAASLRSFNLSAADSGGNRFLSFDLSANISFRNPNKRVGIYYDWIEAQAFYDGERFGWAGLPGFYQGRKETASAPAEFHGRSAVAIGDRGAEEFQTDNAAGVFPVDLWVFGRVRYKFGSAVTRRYLLRARCDLRLPLAKGGFNPADCDVSDL</sequence>
<comment type="subcellular location">
    <subcellularLocation>
        <location evidence="1">Membrane</location>
        <topology evidence="1">Single-pass membrane protein</topology>
    </subcellularLocation>
</comment>
<accession>A0A2I0AS01</accession>
<evidence type="ECO:0000256" key="3">
    <source>
        <dbReference type="ARBA" id="ARBA00022989"/>
    </source>
</evidence>
<dbReference type="Pfam" id="PF03168">
    <property type="entry name" value="LEA_2"/>
    <property type="match status" value="1"/>
</dbReference>
<evidence type="ECO:0000256" key="4">
    <source>
        <dbReference type="ARBA" id="ARBA00023136"/>
    </source>
</evidence>
<dbReference type="STRING" id="1088818.A0A2I0AS01"/>
<gene>
    <name evidence="7" type="primary">SYP24</name>
    <name evidence="7" type="ORF">AXF42_Ash013837</name>
</gene>
<dbReference type="Proteomes" id="UP000236161">
    <property type="component" value="Unassembled WGS sequence"/>
</dbReference>
<organism evidence="7 8">
    <name type="scientific">Apostasia shenzhenica</name>
    <dbReference type="NCBI Taxonomy" id="1088818"/>
    <lineage>
        <taxon>Eukaryota</taxon>
        <taxon>Viridiplantae</taxon>
        <taxon>Streptophyta</taxon>
        <taxon>Embryophyta</taxon>
        <taxon>Tracheophyta</taxon>
        <taxon>Spermatophyta</taxon>
        <taxon>Magnoliopsida</taxon>
        <taxon>Liliopsida</taxon>
        <taxon>Asparagales</taxon>
        <taxon>Orchidaceae</taxon>
        <taxon>Apostasioideae</taxon>
        <taxon>Apostasia</taxon>
    </lineage>
</organism>
<evidence type="ECO:0000256" key="2">
    <source>
        <dbReference type="ARBA" id="ARBA00022692"/>
    </source>
</evidence>
<keyword evidence="3 5" id="KW-1133">Transmembrane helix</keyword>
<feature type="transmembrane region" description="Helical" evidence="5">
    <location>
        <begin position="38"/>
        <end position="64"/>
    </location>
</feature>
<dbReference type="GO" id="GO:0098542">
    <property type="term" value="P:defense response to other organism"/>
    <property type="evidence" value="ECO:0007669"/>
    <property type="project" value="InterPro"/>
</dbReference>
<dbReference type="AlphaFoldDB" id="A0A2I0AS01"/>
<keyword evidence="4 5" id="KW-0472">Membrane</keyword>
<dbReference type="GO" id="GO:0005886">
    <property type="term" value="C:plasma membrane"/>
    <property type="evidence" value="ECO:0007669"/>
    <property type="project" value="TreeGrafter"/>
</dbReference>
<protein>
    <submittedName>
        <fullName evidence="7">Syntaxin-24</fullName>
    </submittedName>
</protein>
<dbReference type="EMBL" id="KZ451953">
    <property type="protein sequence ID" value="PKA58331.1"/>
    <property type="molecule type" value="Genomic_DNA"/>
</dbReference>
<feature type="domain" description="Late embryogenesis abundant protein LEA-2 subgroup" evidence="6">
    <location>
        <begin position="102"/>
        <end position="164"/>
    </location>
</feature>
<keyword evidence="2 5" id="KW-0812">Transmembrane</keyword>
<keyword evidence="8" id="KW-1185">Reference proteome</keyword>
<evidence type="ECO:0000259" key="6">
    <source>
        <dbReference type="Pfam" id="PF03168"/>
    </source>
</evidence>